<gene>
    <name evidence="1" type="ORF">HBH25_08735</name>
</gene>
<dbReference type="Gene3D" id="3.30.160.170">
    <property type="entry name" value="FlaG-like"/>
    <property type="match status" value="1"/>
</dbReference>
<dbReference type="PANTHER" id="PTHR37166">
    <property type="entry name" value="PROTEIN FLAG"/>
    <property type="match status" value="1"/>
</dbReference>
<name>A0ABX0YFZ0_9PSED</name>
<dbReference type="Proteomes" id="UP000746535">
    <property type="component" value="Unassembled WGS sequence"/>
</dbReference>
<dbReference type="PANTHER" id="PTHR37166:SF1">
    <property type="entry name" value="PROTEIN FLAG"/>
    <property type="match status" value="1"/>
</dbReference>
<keyword evidence="2" id="KW-1185">Reference proteome</keyword>
<accession>A0ABX0YFZ0</accession>
<reference evidence="1 2" key="1">
    <citation type="submission" date="2020-03" db="EMBL/GenBank/DDBJ databases">
        <authorList>
            <person name="Wang L."/>
            <person name="He N."/>
            <person name="Li Y."/>
            <person name="Fang Y."/>
            <person name="Zhang F."/>
        </authorList>
    </citation>
    <scope>NUCLEOTIDE SEQUENCE [LARGE SCALE GENOMIC DNA]</scope>
    <source>
        <strain evidence="2">hsmgli-8</strain>
    </source>
</reference>
<keyword evidence="1" id="KW-0969">Cilium</keyword>
<evidence type="ECO:0000313" key="2">
    <source>
        <dbReference type="Proteomes" id="UP000746535"/>
    </source>
</evidence>
<dbReference type="InterPro" id="IPR035924">
    <property type="entry name" value="FlaG-like_sf"/>
</dbReference>
<sequence length="119" mass="12707">MDMSVSAVKPTLDIAKPAAAPTPGDTTMTAADKKASGHVAATGKVERDQVEQAVKDIQAFVDSNQRNLDFSIDETTGDVVVKIVATTSGEVIRQLPSEEALKMAQRLKDPHSLLFDEQA</sequence>
<keyword evidence="1" id="KW-0966">Cell projection</keyword>
<dbReference type="InterPro" id="IPR005186">
    <property type="entry name" value="FlaG"/>
</dbReference>
<protein>
    <submittedName>
        <fullName evidence="1">Flagellar protein FlaG</fullName>
    </submittedName>
</protein>
<evidence type="ECO:0000313" key="1">
    <source>
        <dbReference type="EMBL" id="NJP00948.1"/>
    </source>
</evidence>
<proteinExistence type="predicted"/>
<comment type="caution">
    <text evidence="1">The sequence shown here is derived from an EMBL/GenBank/DDBJ whole genome shotgun (WGS) entry which is preliminary data.</text>
</comment>
<dbReference type="SUPFAM" id="SSF160214">
    <property type="entry name" value="FlaG-like"/>
    <property type="match status" value="1"/>
</dbReference>
<dbReference type="Pfam" id="PF03646">
    <property type="entry name" value="FlaG"/>
    <property type="match status" value="1"/>
</dbReference>
<keyword evidence="1" id="KW-0282">Flagellum</keyword>
<dbReference type="EMBL" id="JAAVJI010000004">
    <property type="protein sequence ID" value="NJP00948.1"/>
    <property type="molecule type" value="Genomic_DNA"/>
</dbReference>
<organism evidence="1 2">
    <name type="scientific">Pseudomonas quercus</name>
    <dbReference type="NCBI Taxonomy" id="2722792"/>
    <lineage>
        <taxon>Bacteria</taxon>
        <taxon>Pseudomonadati</taxon>
        <taxon>Pseudomonadota</taxon>
        <taxon>Gammaproteobacteria</taxon>
        <taxon>Pseudomonadales</taxon>
        <taxon>Pseudomonadaceae</taxon>
        <taxon>Pseudomonas</taxon>
    </lineage>
</organism>